<sequence length="193" mass="22367">CFRWCWSSQVCWVTGATYSIDYLEEYLSRRLPAFQRQSVLPSVAENLNFGFTSLITDFVSGSFWTNKITYVLRTLSANCFHLDSDQAGSFLLPPFPGPRLKCTLSTLQRKYLHIELSPEITKLKQHQRNHLNNFCFDNLDSESLYPWRPDHTHLVSSLTDYQNYLFALSHLVPFSPVLFHSFRTVEDSSVLVS</sequence>
<gene>
    <name evidence="1" type="ORF">ILYODFUR_029552</name>
</gene>
<dbReference type="EMBL" id="JAHRIQ010085318">
    <property type="protein sequence ID" value="MEQ2249466.1"/>
    <property type="molecule type" value="Genomic_DNA"/>
</dbReference>
<evidence type="ECO:0000313" key="2">
    <source>
        <dbReference type="Proteomes" id="UP001482620"/>
    </source>
</evidence>
<keyword evidence="2" id="KW-1185">Reference proteome</keyword>
<dbReference type="Proteomes" id="UP001482620">
    <property type="component" value="Unassembled WGS sequence"/>
</dbReference>
<protein>
    <submittedName>
        <fullName evidence="1">Uncharacterized protein</fullName>
    </submittedName>
</protein>
<feature type="non-terminal residue" evidence="1">
    <location>
        <position position="1"/>
    </location>
</feature>
<name>A0ABV0UWG6_9TELE</name>
<organism evidence="1 2">
    <name type="scientific">Ilyodon furcidens</name>
    <name type="common">goldbreast splitfin</name>
    <dbReference type="NCBI Taxonomy" id="33524"/>
    <lineage>
        <taxon>Eukaryota</taxon>
        <taxon>Metazoa</taxon>
        <taxon>Chordata</taxon>
        <taxon>Craniata</taxon>
        <taxon>Vertebrata</taxon>
        <taxon>Euteleostomi</taxon>
        <taxon>Actinopterygii</taxon>
        <taxon>Neopterygii</taxon>
        <taxon>Teleostei</taxon>
        <taxon>Neoteleostei</taxon>
        <taxon>Acanthomorphata</taxon>
        <taxon>Ovalentaria</taxon>
        <taxon>Atherinomorphae</taxon>
        <taxon>Cyprinodontiformes</taxon>
        <taxon>Goodeidae</taxon>
        <taxon>Ilyodon</taxon>
    </lineage>
</organism>
<comment type="caution">
    <text evidence="1">The sequence shown here is derived from an EMBL/GenBank/DDBJ whole genome shotgun (WGS) entry which is preliminary data.</text>
</comment>
<proteinExistence type="predicted"/>
<evidence type="ECO:0000313" key="1">
    <source>
        <dbReference type="EMBL" id="MEQ2249466.1"/>
    </source>
</evidence>
<accession>A0ABV0UWG6</accession>
<reference evidence="1 2" key="1">
    <citation type="submission" date="2021-06" db="EMBL/GenBank/DDBJ databases">
        <authorList>
            <person name="Palmer J.M."/>
        </authorList>
    </citation>
    <scope>NUCLEOTIDE SEQUENCE [LARGE SCALE GENOMIC DNA]</scope>
    <source>
        <strain evidence="2">if_2019</strain>
        <tissue evidence="1">Muscle</tissue>
    </source>
</reference>